<keyword evidence="2" id="KW-0812">Transmembrane</keyword>
<dbReference type="RefSeq" id="WP_067579184.1">
    <property type="nucleotide sequence ID" value="NZ_CP023778.1"/>
</dbReference>
<evidence type="ECO:0000256" key="2">
    <source>
        <dbReference type="SAM" id="Phobius"/>
    </source>
</evidence>
<feature type="transmembrane region" description="Helical" evidence="2">
    <location>
        <begin position="238"/>
        <end position="255"/>
    </location>
</feature>
<feature type="transmembrane region" description="Helical" evidence="2">
    <location>
        <begin position="262"/>
        <end position="279"/>
    </location>
</feature>
<dbReference type="AlphaFoldDB" id="A0A164IKB5"/>
<dbReference type="Pfam" id="PF00892">
    <property type="entry name" value="EamA"/>
    <property type="match status" value="2"/>
</dbReference>
<dbReference type="InterPro" id="IPR000620">
    <property type="entry name" value="EamA_dom"/>
</dbReference>
<accession>A0A164IKB5</accession>
<name>A0A164IKB5_9NOCA</name>
<dbReference type="Proteomes" id="UP000221961">
    <property type="component" value="Chromosome"/>
</dbReference>
<dbReference type="Gene3D" id="1.10.3730.20">
    <property type="match status" value="1"/>
</dbReference>
<dbReference type="GeneID" id="88363236"/>
<feature type="transmembrane region" description="Helical" evidence="2">
    <location>
        <begin position="143"/>
        <end position="161"/>
    </location>
</feature>
<sequence length="280" mass="29032">MGVDVLIATLVAACLHAAWNAIAHWIPDKTVSISLVNIGGALCGIPMLLLAPAPDRQSWILLGVSAVLHVFYNGLLVTSYRLGDLSQTYPLARGTSPLVVTLLAVLVLGETPTAGQLGGVLLISAGLGCLVFWGRRTDPARPAAVGAAIATGLMIAAYTTVDGVGVRHAHSTLGYIGWLMLLEGIALPAYLFARRGRKLVLEARPVWRIGLTGGALSAAAYGLVLWAQTRGALADVAALRESSIIVGALIGAVYFKEGFGPARVIATCAVTAGIATMYLV</sequence>
<gene>
    <name evidence="5" type="ORF">AWN90_08450</name>
    <name evidence="4" type="ORF">CRH09_38990</name>
</gene>
<protein>
    <submittedName>
        <fullName evidence="4">EamA family transporter</fullName>
    </submittedName>
</protein>
<reference evidence="4 7" key="2">
    <citation type="submission" date="2017-10" db="EMBL/GenBank/DDBJ databases">
        <title>Comparative genomics between pathogenic Norcardia.</title>
        <authorList>
            <person name="Zeng L."/>
        </authorList>
    </citation>
    <scope>NUCLEOTIDE SEQUENCE [LARGE SCALE GENOMIC DNA]</scope>
    <source>
        <strain evidence="4 7">NC_YFY_NT001</strain>
    </source>
</reference>
<evidence type="ECO:0000313" key="6">
    <source>
        <dbReference type="Proteomes" id="UP000076512"/>
    </source>
</evidence>
<feature type="domain" description="EamA" evidence="3">
    <location>
        <begin position="7"/>
        <end position="130"/>
    </location>
</feature>
<feature type="transmembrane region" description="Helical" evidence="2">
    <location>
        <begin position="58"/>
        <end position="78"/>
    </location>
</feature>
<feature type="transmembrane region" description="Helical" evidence="2">
    <location>
        <begin position="98"/>
        <end position="131"/>
    </location>
</feature>
<evidence type="ECO:0000259" key="3">
    <source>
        <dbReference type="Pfam" id="PF00892"/>
    </source>
</evidence>
<dbReference type="OrthoDB" id="9783707at2"/>
<keyword evidence="2" id="KW-1133">Transmembrane helix</keyword>
<feature type="domain" description="EamA" evidence="3">
    <location>
        <begin position="145"/>
        <end position="278"/>
    </location>
</feature>
<dbReference type="SUPFAM" id="SSF103481">
    <property type="entry name" value="Multidrug resistance efflux transporter EmrE"/>
    <property type="match status" value="2"/>
</dbReference>
<dbReference type="Proteomes" id="UP000076512">
    <property type="component" value="Unassembled WGS sequence"/>
</dbReference>
<comment type="similarity">
    <text evidence="1">Belongs to the EamA transporter family.</text>
</comment>
<reference evidence="5 6" key="1">
    <citation type="submission" date="2016-04" db="EMBL/GenBank/DDBJ databases">
        <authorList>
            <person name="Evans L.H."/>
            <person name="Alamgir A."/>
            <person name="Owens N."/>
            <person name="Weber N.D."/>
            <person name="Virtaneva K."/>
            <person name="Barbian K."/>
            <person name="Babar A."/>
            <person name="Rosenke K."/>
        </authorList>
    </citation>
    <scope>NUCLEOTIDE SEQUENCE [LARGE SCALE GENOMIC DNA]</scope>
    <source>
        <strain evidence="5 6">IFM 0406</strain>
    </source>
</reference>
<dbReference type="KEGG" id="ntp:CRH09_38990"/>
<dbReference type="PANTHER" id="PTHR22911:SF106">
    <property type="entry name" value="INTEGRAL MEMBRANE PROTEIN"/>
    <property type="match status" value="1"/>
</dbReference>
<evidence type="ECO:0000256" key="1">
    <source>
        <dbReference type="ARBA" id="ARBA00007362"/>
    </source>
</evidence>
<organism evidence="5 6">
    <name type="scientific">Nocardia terpenica</name>
    <dbReference type="NCBI Taxonomy" id="455432"/>
    <lineage>
        <taxon>Bacteria</taxon>
        <taxon>Bacillati</taxon>
        <taxon>Actinomycetota</taxon>
        <taxon>Actinomycetes</taxon>
        <taxon>Mycobacteriales</taxon>
        <taxon>Nocardiaceae</taxon>
        <taxon>Nocardia</taxon>
    </lineage>
</organism>
<keyword evidence="2" id="KW-0472">Membrane</keyword>
<keyword evidence="6" id="KW-1185">Reference proteome</keyword>
<feature type="transmembrane region" description="Helical" evidence="2">
    <location>
        <begin position="173"/>
        <end position="193"/>
    </location>
</feature>
<dbReference type="GO" id="GO:0016020">
    <property type="term" value="C:membrane"/>
    <property type="evidence" value="ECO:0007669"/>
    <property type="project" value="InterPro"/>
</dbReference>
<dbReference type="EMBL" id="CP023778">
    <property type="protein sequence ID" value="ATL71271.1"/>
    <property type="molecule type" value="Genomic_DNA"/>
</dbReference>
<evidence type="ECO:0000313" key="7">
    <source>
        <dbReference type="Proteomes" id="UP000221961"/>
    </source>
</evidence>
<dbReference type="PANTHER" id="PTHR22911">
    <property type="entry name" value="ACYL-MALONYL CONDENSING ENZYME-RELATED"/>
    <property type="match status" value="1"/>
</dbReference>
<dbReference type="InterPro" id="IPR037185">
    <property type="entry name" value="EmrE-like"/>
</dbReference>
<proteinExistence type="inferred from homology"/>
<evidence type="ECO:0000313" key="4">
    <source>
        <dbReference type="EMBL" id="ATL71271.1"/>
    </source>
</evidence>
<feature type="transmembrane region" description="Helical" evidence="2">
    <location>
        <begin position="33"/>
        <end position="51"/>
    </location>
</feature>
<dbReference type="EMBL" id="LWGR01000020">
    <property type="protein sequence ID" value="KZM69527.1"/>
    <property type="molecule type" value="Genomic_DNA"/>
</dbReference>
<evidence type="ECO:0000313" key="5">
    <source>
        <dbReference type="EMBL" id="KZM69527.1"/>
    </source>
</evidence>
<feature type="transmembrane region" description="Helical" evidence="2">
    <location>
        <begin position="205"/>
        <end position="226"/>
    </location>
</feature>